<gene>
    <name evidence="1" type="ORF">GCM10017567_82400</name>
</gene>
<protein>
    <submittedName>
        <fullName evidence="1">Uncharacterized protein</fullName>
    </submittedName>
</protein>
<reference evidence="2" key="1">
    <citation type="journal article" date="2019" name="Int. J. Syst. Evol. Microbiol.">
        <title>The Global Catalogue of Microorganisms (GCM) 10K type strain sequencing project: providing services to taxonomists for standard genome sequencing and annotation.</title>
        <authorList>
            <consortium name="The Broad Institute Genomics Platform"/>
            <consortium name="The Broad Institute Genome Sequencing Center for Infectious Disease"/>
            <person name="Wu L."/>
            <person name="Ma J."/>
        </authorList>
    </citation>
    <scope>NUCLEOTIDE SEQUENCE [LARGE SCALE GENOMIC DNA]</scope>
    <source>
        <strain evidence="2">CGMCC 4.7680</strain>
    </source>
</reference>
<dbReference type="EMBL" id="BNAW01000068">
    <property type="protein sequence ID" value="GHG47401.1"/>
    <property type="molecule type" value="Genomic_DNA"/>
</dbReference>
<proteinExistence type="predicted"/>
<name>A0ABQ3KTV0_9PSEU</name>
<organism evidence="1 2">
    <name type="scientific">Amycolatopsis bullii</name>
    <dbReference type="NCBI Taxonomy" id="941987"/>
    <lineage>
        <taxon>Bacteria</taxon>
        <taxon>Bacillati</taxon>
        <taxon>Actinomycetota</taxon>
        <taxon>Actinomycetes</taxon>
        <taxon>Pseudonocardiales</taxon>
        <taxon>Pseudonocardiaceae</taxon>
        <taxon>Amycolatopsis</taxon>
    </lineage>
</organism>
<keyword evidence="2" id="KW-1185">Reference proteome</keyword>
<comment type="caution">
    <text evidence="1">The sequence shown here is derived from an EMBL/GenBank/DDBJ whole genome shotgun (WGS) entry which is preliminary data.</text>
</comment>
<dbReference type="Proteomes" id="UP000649955">
    <property type="component" value="Unassembled WGS sequence"/>
</dbReference>
<evidence type="ECO:0000313" key="1">
    <source>
        <dbReference type="EMBL" id="GHG47401.1"/>
    </source>
</evidence>
<sequence>MQLLGPLADAAGVFFTQQGGQQLAGTLADRAVHAPRVDVPVQRVERPAPGVDVEVVGVDEGAVDVEQDRGGDGWLLGSVRVSRCPARVSGGVLRIPRREGTYT</sequence>
<evidence type="ECO:0000313" key="2">
    <source>
        <dbReference type="Proteomes" id="UP000649955"/>
    </source>
</evidence>
<accession>A0ABQ3KTV0</accession>